<gene>
    <name evidence="2" type="ORF">PVE_R1G5879</name>
</gene>
<dbReference type="GO" id="GO:0016887">
    <property type="term" value="F:ATP hydrolysis activity"/>
    <property type="evidence" value="ECO:0007669"/>
    <property type="project" value="InterPro"/>
</dbReference>
<dbReference type="InterPro" id="IPR051396">
    <property type="entry name" value="Bact_Antivir_Def_Nuclease"/>
</dbReference>
<evidence type="ECO:0000313" key="3">
    <source>
        <dbReference type="Proteomes" id="UP000245431"/>
    </source>
</evidence>
<name>A0A1D3K601_PSEVE</name>
<reference evidence="3" key="1">
    <citation type="submission" date="2016-07" db="EMBL/GenBank/DDBJ databases">
        <authorList>
            <person name="Florea S."/>
            <person name="Webb J.S."/>
            <person name="Jaromczyk J."/>
            <person name="Schardl C.L."/>
        </authorList>
    </citation>
    <scope>NUCLEOTIDE SEQUENCE [LARGE SCALE GENOMIC DNA]</scope>
    <source>
        <strain evidence="3">1YdBTEX2</strain>
    </source>
</reference>
<organism evidence="2 3">
    <name type="scientific">Pseudomonas veronii 1YdBTEX2</name>
    <dbReference type="NCBI Taxonomy" id="1295141"/>
    <lineage>
        <taxon>Bacteria</taxon>
        <taxon>Pseudomonadati</taxon>
        <taxon>Pseudomonadota</taxon>
        <taxon>Gammaproteobacteria</taxon>
        <taxon>Pseudomonadales</taxon>
        <taxon>Pseudomonadaceae</taxon>
        <taxon>Pseudomonas</taxon>
    </lineage>
</organism>
<evidence type="ECO:0000259" key="1">
    <source>
        <dbReference type="Pfam" id="PF13304"/>
    </source>
</evidence>
<dbReference type="Gene3D" id="3.40.50.300">
    <property type="entry name" value="P-loop containing nucleotide triphosphate hydrolases"/>
    <property type="match status" value="1"/>
</dbReference>
<sequence>MASRLINIDFDQKLVRLTPENVSPGVNNWYTVLVGKNGIGKSRLLSSIAQIGIVTEDYSKVIAVSTSPFDKFPSPRNRSNNTAKANYRYVGMRSEGIYQSSNSVSLISSAAKGLLEKLSSEDGTHNLTAVFDSLNFRPVADFILKPGYLRGSREAYDTSRVEGTSLAIELRRLEREHSIEVDERYFDLLENLHYGRLLEVLDAMVTVNKILTTRKAIELRADFSISTLTFGEFQAGRSIILAVLVLLEVGLMRLMDFTLEKFGFGPLSLKKASSGEQCLLVLILGIAGHIDDNSLILIDEPEISLHPRWQEEFMELLTSSFASYQNCQFIIATHSPQIIARLRGHGCYIASLSRGELYDAEEFHDKSADFQLAELFDAPGIMNEYISRLAFNLLAKVKHSKEVTASSQAELSRLLQFKEQLEESDPVKELIISVAMLCEHYAAN</sequence>
<dbReference type="AlphaFoldDB" id="A0A1D3K601"/>
<dbReference type="EMBL" id="LT599583">
    <property type="protein sequence ID" value="SBW83758.1"/>
    <property type="molecule type" value="Genomic_DNA"/>
</dbReference>
<dbReference type="GO" id="GO:0005524">
    <property type="term" value="F:ATP binding"/>
    <property type="evidence" value="ECO:0007669"/>
    <property type="project" value="InterPro"/>
</dbReference>
<dbReference type="PANTHER" id="PTHR43581">
    <property type="entry name" value="ATP/GTP PHOSPHATASE"/>
    <property type="match status" value="1"/>
</dbReference>
<proteinExistence type="predicted"/>
<dbReference type="SUPFAM" id="SSF52540">
    <property type="entry name" value="P-loop containing nucleoside triphosphate hydrolases"/>
    <property type="match status" value="1"/>
</dbReference>
<dbReference type="Pfam" id="PF13304">
    <property type="entry name" value="AAA_21"/>
    <property type="match status" value="1"/>
</dbReference>
<dbReference type="RefSeq" id="WP_081610118.1">
    <property type="nucleotide sequence ID" value="NZ_AOUH01000014.1"/>
</dbReference>
<dbReference type="PANTHER" id="PTHR43581:SF4">
    <property type="entry name" value="ATP_GTP PHOSPHATASE"/>
    <property type="match status" value="1"/>
</dbReference>
<dbReference type="InterPro" id="IPR027417">
    <property type="entry name" value="P-loop_NTPase"/>
</dbReference>
<accession>A0A1D3K601</accession>
<feature type="domain" description="ATPase AAA-type core" evidence="1">
    <location>
        <begin position="265"/>
        <end position="339"/>
    </location>
</feature>
<evidence type="ECO:0000313" key="2">
    <source>
        <dbReference type="EMBL" id="SBW83758.1"/>
    </source>
</evidence>
<protein>
    <recommendedName>
        <fullName evidence="1">ATPase AAA-type core domain-containing protein</fullName>
    </recommendedName>
</protein>
<dbReference type="Proteomes" id="UP000245431">
    <property type="component" value="Chromosome PVE_r1"/>
</dbReference>
<dbReference type="InterPro" id="IPR003959">
    <property type="entry name" value="ATPase_AAA_core"/>
</dbReference>